<protein>
    <submittedName>
        <fullName evidence="1">Uncharacterized protein</fullName>
    </submittedName>
</protein>
<evidence type="ECO:0000313" key="2">
    <source>
        <dbReference type="Proteomes" id="UP000194012"/>
    </source>
</evidence>
<organism evidence="1 2">
    <name type="scientific">Roseovarius gaetbuli</name>
    <dbReference type="NCBI Taxonomy" id="1356575"/>
    <lineage>
        <taxon>Bacteria</taxon>
        <taxon>Pseudomonadati</taxon>
        <taxon>Pseudomonadota</taxon>
        <taxon>Alphaproteobacteria</taxon>
        <taxon>Rhodobacterales</taxon>
        <taxon>Roseobacteraceae</taxon>
        <taxon>Roseovarius</taxon>
    </lineage>
</organism>
<sequence>MRIEIAELWSMRISAATLYNIERTTDDNPVGGGGAVYIQVAGGLVADLLQFLRSEYPNNGEVIELEVGNFLRPTRPKETLTFSSKSQGRMRIANQNRHRAIRLSAWSPEEGFPSLEAGQNTEDARAVLEQIGGLRIFLVRGEDGDVWAGYTVGEANEAQAKQPFAEINWGTATSGGYWRYEEKK</sequence>
<accession>A0A1X6ZV32</accession>
<dbReference type="EMBL" id="FWFJ01000031">
    <property type="protein sequence ID" value="SLN62034.1"/>
    <property type="molecule type" value="Genomic_DNA"/>
</dbReference>
<dbReference type="Proteomes" id="UP000194012">
    <property type="component" value="Unassembled WGS sequence"/>
</dbReference>
<proteinExistence type="predicted"/>
<dbReference type="AlphaFoldDB" id="A0A1X6ZV32"/>
<reference evidence="2" key="1">
    <citation type="submission" date="2017-03" db="EMBL/GenBank/DDBJ databases">
        <authorList>
            <person name="Rodrigo-Torres L."/>
            <person name="Arahal R.D."/>
            <person name="Lucena T."/>
        </authorList>
    </citation>
    <scope>NUCLEOTIDE SEQUENCE [LARGE SCALE GENOMIC DNA]</scope>
    <source>
        <strain evidence="2">CECT 8370</strain>
    </source>
</reference>
<evidence type="ECO:0000313" key="1">
    <source>
        <dbReference type="EMBL" id="SLN62034.1"/>
    </source>
</evidence>
<name>A0A1X6ZV32_9RHOB</name>
<keyword evidence="2" id="KW-1185">Reference proteome</keyword>
<gene>
    <name evidence="1" type="ORF">ROG8370_02864</name>
</gene>
<dbReference type="RefSeq" id="WP_139838165.1">
    <property type="nucleotide sequence ID" value="NZ_FWFJ01000031.1"/>
</dbReference>